<feature type="compositionally biased region" description="Low complexity" evidence="1">
    <location>
        <begin position="303"/>
        <end position="313"/>
    </location>
</feature>
<feature type="region of interest" description="Disordered" evidence="1">
    <location>
        <begin position="290"/>
        <end position="313"/>
    </location>
</feature>
<evidence type="ECO:0000313" key="4">
    <source>
        <dbReference type="WBParaSite" id="HDID_0001078501-mRNA-1"/>
    </source>
</evidence>
<reference evidence="2 3" key="2">
    <citation type="submission" date="2018-11" db="EMBL/GenBank/DDBJ databases">
        <authorList>
            <consortium name="Pathogen Informatics"/>
        </authorList>
    </citation>
    <scope>NUCLEOTIDE SEQUENCE [LARGE SCALE GENOMIC DNA]</scope>
</reference>
<protein>
    <submittedName>
        <fullName evidence="4">SH2 domain-containing protein</fullName>
    </submittedName>
</protein>
<reference evidence="4" key="1">
    <citation type="submission" date="2017-02" db="UniProtKB">
        <authorList>
            <consortium name="WormBaseParasite"/>
        </authorList>
    </citation>
    <scope>IDENTIFICATION</scope>
</reference>
<feature type="region of interest" description="Disordered" evidence="1">
    <location>
        <begin position="492"/>
        <end position="512"/>
    </location>
</feature>
<accession>A0A0R3SYE0</accession>
<dbReference type="Proteomes" id="UP000274504">
    <property type="component" value="Unassembled WGS sequence"/>
</dbReference>
<dbReference type="OrthoDB" id="6288562at2759"/>
<sequence length="512" mass="56415">MATTVTGTVHALKRLFEGDFNSNESFMNKNDEYFNGSVANSSRTTDTNNDAEISHAKPFLNGSFHPPRSPPNENSSSKFSSSNDQLSIKRNSVELPRTNPVPPKLKPKPVIYRKIVPTLRNEPISKPEINTITNASKNFFSEYKSINLSLENIEIAPRISSSAMDIRPKPLISSINSDKGDENFHPQQEFGGSDVPPQIPTSVHLTISKKPPPVLKKPRSVLSGHSNSTSNNHRTSYKYDKALEEQFGMKVDDSAYDFVESWANYQAQTQMEILQNKMKRKGYENCTNPTENGAFGKLTRTPSVSSSTGMSGSNFTNSSIRSILKKERPSLGVEKKRLTFKDDNELITKYNYPSEDSYDETDSLDHFRSALGSDSDSSSSSIFDDDDAQNYELDVVRSVSTCRSSGSRSSGTKLSLGVSSASNYSTSTLKGSIIRQPEFQTSPSSARSKSLERPHSGRNHTNNNSSRNVGPKTTSTSKWANAFISTPILLTSSKTASSSSKSRKITCKTAKL</sequence>
<evidence type="ECO:0000313" key="2">
    <source>
        <dbReference type="EMBL" id="VDL63999.1"/>
    </source>
</evidence>
<evidence type="ECO:0000256" key="1">
    <source>
        <dbReference type="SAM" id="MobiDB-lite"/>
    </source>
</evidence>
<feature type="region of interest" description="Disordered" evidence="1">
    <location>
        <begin position="399"/>
        <end position="475"/>
    </location>
</feature>
<feature type="region of interest" description="Disordered" evidence="1">
    <location>
        <begin position="57"/>
        <end position="106"/>
    </location>
</feature>
<evidence type="ECO:0000313" key="3">
    <source>
        <dbReference type="Proteomes" id="UP000274504"/>
    </source>
</evidence>
<feature type="compositionally biased region" description="Low complexity" evidence="1">
    <location>
        <begin position="223"/>
        <end position="234"/>
    </location>
</feature>
<proteinExistence type="predicted"/>
<feature type="region of interest" description="Disordered" evidence="1">
    <location>
        <begin position="176"/>
        <end position="234"/>
    </location>
</feature>
<feature type="compositionally biased region" description="Polar residues" evidence="1">
    <location>
        <begin position="418"/>
        <end position="430"/>
    </location>
</feature>
<feature type="compositionally biased region" description="Polar residues" evidence="1">
    <location>
        <begin position="459"/>
        <end position="475"/>
    </location>
</feature>
<dbReference type="AlphaFoldDB" id="A0A0R3SYE0"/>
<gene>
    <name evidence="2" type="ORF">HDID_LOCUS10783</name>
</gene>
<organism evidence="4">
    <name type="scientific">Hymenolepis diminuta</name>
    <name type="common">Rat tapeworm</name>
    <dbReference type="NCBI Taxonomy" id="6216"/>
    <lineage>
        <taxon>Eukaryota</taxon>
        <taxon>Metazoa</taxon>
        <taxon>Spiralia</taxon>
        <taxon>Lophotrochozoa</taxon>
        <taxon>Platyhelminthes</taxon>
        <taxon>Cestoda</taxon>
        <taxon>Eucestoda</taxon>
        <taxon>Cyclophyllidea</taxon>
        <taxon>Hymenolepididae</taxon>
        <taxon>Hymenolepis</taxon>
    </lineage>
</organism>
<feature type="compositionally biased region" description="Polar residues" evidence="1">
    <location>
        <begin position="438"/>
        <end position="448"/>
    </location>
</feature>
<feature type="compositionally biased region" description="Basic residues" evidence="1">
    <location>
        <begin position="501"/>
        <end position="512"/>
    </location>
</feature>
<name>A0A0R3SYE0_HYMDI</name>
<feature type="compositionally biased region" description="Low complexity" evidence="1">
    <location>
        <begin position="399"/>
        <end position="417"/>
    </location>
</feature>
<dbReference type="EMBL" id="UYSG01011927">
    <property type="protein sequence ID" value="VDL63999.1"/>
    <property type="molecule type" value="Genomic_DNA"/>
</dbReference>
<feature type="compositionally biased region" description="Low complexity" evidence="1">
    <location>
        <begin position="71"/>
        <end position="83"/>
    </location>
</feature>
<dbReference type="WBParaSite" id="HDID_0001078501-mRNA-1">
    <property type="protein sequence ID" value="HDID_0001078501-mRNA-1"/>
    <property type="gene ID" value="HDID_0001078501"/>
</dbReference>